<evidence type="ECO:0000313" key="3">
    <source>
        <dbReference type="Proteomes" id="UP000630887"/>
    </source>
</evidence>
<feature type="compositionally biased region" description="Low complexity" evidence="1">
    <location>
        <begin position="83"/>
        <end position="98"/>
    </location>
</feature>
<feature type="compositionally biased region" description="Pro residues" evidence="1">
    <location>
        <begin position="262"/>
        <end position="272"/>
    </location>
</feature>
<dbReference type="RefSeq" id="WP_203694353.1">
    <property type="nucleotide sequence ID" value="NZ_BAAALC010000032.1"/>
</dbReference>
<dbReference type="NCBIfam" id="TIGR03544">
    <property type="entry name" value="DivI1A_domain"/>
    <property type="match status" value="2"/>
</dbReference>
<evidence type="ECO:0008006" key="4">
    <source>
        <dbReference type="Google" id="ProtNLM"/>
    </source>
</evidence>
<name>A0A8J3KSX6_9ACTN</name>
<dbReference type="AlphaFoldDB" id="A0A8J3KSX6"/>
<comment type="caution">
    <text evidence="2">The sequence shown here is derived from an EMBL/GenBank/DDBJ whole genome shotgun (WGS) entry which is preliminary data.</text>
</comment>
<sequence>MSSHGQRFRRRAVRRGYKVDEVDTFLDRVEATLNGAPVGPEVRSQEVRDVVFRVRFGGYDEWQVDLHLDRVERQLAELEERPAAPGRGAELRAGLGAPTPAPAPLPDRMGPPPPPLPTRTPAANAPSGALPRYEQPRFDEQPSYAGQPGMGPNTGGQVPVVPPGPQGSFDGFGGGHGRADMTSEIRMERPQPPRMPEPPRNEPPRVDPYGPSSGFGSVTAQQPVYGGGAPQRGYDNDATNTFGAVPPASANPSTYGGGGGFAPPPPPPPAAPAGPAYTGELARVDQLRRTFQLRRFGSGYDPQQVDRLFETVLGSLSGRTGGTVNEGELDPGRLGLVPGGYYEAEVEQALREVRDIVARR</sequence>
<evidence type="ECO:0000256" key="1">
    <source>
        <dbReference type="SAM" id="MobiDB-lite"/>
    </source>
</evidence>
<reference evidence="2 3" key="1">
    <citation type="submission" date="2021-01" db="EMBL/GenBank/DDBJ databases">
        <title>Whole genome shotgun sequence of Catellatospora coxensis NBRC 107359.</title>
        <authorList>
            <person name="Komaki H."/>
            <person name="Tamura T."/>
        </authorList>
    </citation>
    <scope>NUCLEOTIDE SEQUENCE [LARGE SCALE GENOMIC DNA]</scope>
    <source>
        <strain evidence="2 3">NBRC 107359</strain>
    </source>
</reference>
<evidence type="ECO:0000313" key="2">
    <source>
        <dbReference type="EMBL" id="GIG08033.1"/>
    </source>
</evidence>
<organism evidence="2 3">
    <name type="scientific">Catellatospora coxensis</name>
    <dbReference type="NCBI Taxonomy" id="310354"/>
    <lineage>
        <taxon>Bacteria</taxon>
        <taxon>Bacillati</taxon>
        <taxon>Actinomycetota</taxon>
        <taxon>Actinomycetes</taxon>
        <taxon>Micromonosporales</taxon>
        <taxon>Micromonosporaceae</taxon>
        <taxon>Catellatospora</taxon>
    </lineage>
</organism>
<accession>A0A8J3KSX6</accession>
<proteinExistence type="predicted"/>
<keyword evidence="3" id="KW-1185">Reference proteome</keyword>
<feature type="compositionally biased region" description="Pro residues" evidence="1">
    <location>
        <begin position="99"/>
        <end position="118"/>
    </location>
</feature>
<dbReference type="InterPro" id="IPR019933">
    <property type="entry name" value="DivIVA_domain"/>
</dbReference>
<dbReference type="Proteomes" id="UP000630887">
    <property type="component" value="Unassembled WGS sequence"/>
</dbReference>
<dbReference type="Gene3D" id="6.10.250.660">
    <property type="match status" value="2"/>
</dbReference>
<protein>
    <recommendedName>
        <fullName evidence="4">DivIVA domain-containing protein</fullName>
    </recommendedName>
</protein>
<dbReference type="EMBL" id="BONI01000041">
    <property type="protein sequence ID" value="GIG08033.1"/>
    <property type="molecule type" value="Genomic_DNA"/>
</dbReference>
<feature type="compositionally biased region" description="Basic and acidic residues" evidence="1">
    <location>
        <begin position="177"/>
        <end position="205"/>
    </location>
</feature>
<feature type="region of interest" description="Disordered" evidence="1">
    <location>
        <begin position="79"/>
        <end position="276"/>
    </location>
</feature>
<gene>
    <name evidence="2" type="ORF">Cco03nite_47330</name>
</gene>